<gene>
    <name evidence="1" type="ORF">NQ176_g8722</name>
</gene>
<dbReference type="EMBL" id="JANJQO010001772">
    <property type="protein sequence ID" value="KAJ2969321.1"/>
    <property type="molecule type" value="Genomic_DNA"/>
</dbReference>
<comment type="caution">
    <text evidence="1">The sequence shown here is derived from an EMBL/GenBank/DDBJ whole genome shotgun (WGS) entry which is preliminary data.</text>
</comment>
<organism evidence="1 2">
    <name type="scientific">Zarea fungicola</name>
    <dbReference type="NCBI Taxonomy" id="93591"/>
    <lineage>
        <taxon>Eukaryota</taxon>
        <taxon>Fungi</taxon>
        <taxon>Dikarya</taxon>
        <taxon>Ascomycota</taxon>
        <taxon>Pezizomycotina</taxon>
        <taxon>Sordariomycetes</taxon>
        <taxon>Hypocreomycetidae</taxon>
        <taxon>Hypocreales</taxon>
        <taxon>Cordycipitaceae</taxon>
        <taxon>Zarea</taxon>
    </lineage>
</organism>
<protein>
    <submittedName>
        <fullName evidence="1">Uncharacterized protein</fullName>
    </submittedName>
</protein>
<proteinExistence type="predicted"/>
<accession>A0ACC1MSK0</accession>
<evidence type="ECO:0000313" key="2">
    <source>
        <dbReference type="Proteomes" id="UP001143910"/>
    </source>
</evidence>
<keyword evidence="2" id="KW-1185">Reference proteome</keyword>
<sequence>MGSKKRKLAQTAPEVTEVAEAGDEAPATGKKAQKAFFKNASNWNLEQDYESRPRKSKKKEPKESTRLPIKTADGRLEILGNLDADGDDVSVESDTDWLEGREDEPEWEPEDEPEPEGPAIPEAQQILEAQEEMAKLAMAINENPEENSGALKTLAEFGASKIAAIQMLALITQLTVYKDIIPGYRIRPLAEDEKKEQISKEVRMLRQFEQSLVAGYQRYVKTLSRFARLNRRAKAGAQSISNVAYTCACELLTAPASH</sequence>
<evidence type="ECO:0000313" key="1">
    <source>
        <dbReference type="EMBL" id="KAJ2969321.1"/>
    </source>
</evidence>
<dbReference type="Proteomes" id="UP001143910">
    <property type="component" value="Unassembled WGS sequence"/>
</dbReference>
<reference evidence="1" key="1">
    <citation type="submission" date="2022-08" db="EMBL/GenBank/DDBJ databases">
        <title>Genome Sequence of Lecanicillium fungicola.</title>
        <authorList>
            <person name="Buettner E."/>
        </authorList>
    </citation>
    <scope>NUCLEOTIDE SEQUENCE</scope>
    <source>
        <strain evidence="1">Babe33</strain>
    </source>
</reference>
<name>A0ACC1MSK0_9HYPO</name>